<protein>
    <submittedName>
        <fullName evidence="4">RNA-binding protein</fullName>
    </submittedName>
</protein>
<dbReference type="OrthoDB" id="5295451at2"/>
<dbReference type="Gene3D" id="3.30.300.20">
    <property type="match status" value="1"/>
</dbReference>
<evidence type="ECO:0000256" key="1">
    <source>
        <dbReference type="ARBA" id="ARBA00022490"/>
    </source>
</evidence>
<reference evidence="4 5" key="1">
    <citation type="submission" date="2017-04" db="EMBL/GenBank/DDBJ databases">
        <title>Whole genome sequence of Bdellovibrio bacteriovorus strain SSB218315.</title>
        <authorList>
            <person name="Oyedara O."/>
            <person name="Rodriguez-Perez M.A."/>
        </authorList>
    </citation>
    <scope>NUCLEOTIDE SEQUENCE [LARGE SCALE GENOMIC DNA]</scope>
    <source>
        <strain evidence="4 5">SSB218315</strain>
    </source>
</reference>
<organism evidence="4 5">
    <name type="scientific">Bdellovibrio bacteriovorus</name>
    <dbReference type="NCBI Taxonomy" id="959"/>
    <lineage>
        <taxon>Bacteria</taxon>
        <taxon>Pseudomonadati</taxon>
        <taxon>Bdellovibrionota</taxon>
        <taxon>Bdellovibrionia</taxon>
        <taxon>Bdellovibrionales</taxon>
        <taxon>Pseudobdellovibrionaceae</taxon>
        <taxon>Bdellovibrio</taxon>
    </lineage>
</organism>
<keyword evidence="1" id="KW-0963">Cytoplasm</keyword>
<evidence type="ECO:0000313" key="5">
    <source>
        <dbReference type="Proteomes" id="UP000197003"/>
    </source>
</evidence>
<evidence type="ECO:0000256" key="2">
    <source>
        <dbReference type="ARBA" id="ARBA00022884"/>
    </source>
</evidence>
<sequence>MLAVVKTQESEVRDRIAYLLENVVKEMASGAEGIEVKYASGERTTVYQINVPQEHRGKLIGAQGKNITSLRNILAAMAGSHGFRAIIELVV</sequence>
<evidence type="ECO:0000313" key="4">
    <source>
        <dbReference type="EMBL" id="ASD62822.1"/>
    </source>
</evidence>
<dbReference type="PANTHER" id="PTHR34654">
    <property type="entry name" value="UPF0109 PROTEIN SCO5592"/>
    <property type="match status" value="1"/>
</dbReference>
<dbReference type="InterPro" id="IPR015946">
    <property type="entry name" value="KH_dom-like_a/b"/>
</dbReference>
<evidence type="ECO:0000256" key="3">
    <source>
        <dbReference type="PROSITE-ProRule" id="PRU00117"/>
    </source>
</evidence>
<dbReference type="EMBL" id="CP020946">
    <property type="protein sequence ID" value="ASD62822.1"/>
    <property type="molecule type" value="Genomic_DNA"/>
</dbReference>
<proteinExistence type="predicted"/>
<dbReference type="GO" id="GO:0003723">
    <property type="term" value="F:RNA binding"/>
    <property type="evidence" value="ECO:0007669"/>
    <property type="project" value="UniProtKB-UniRule"/>
</dbReference>
<dbReference type="PROSITE" id="PS50084">
    <property type="entry name" value="KH_TYPE_1"/>
    <property type="match status" value="1"/>
</dbReference>
<dbReference type="Proteomes" id="UP000197003">
    <property type="component" value="Chromosome"/>
</dbReference>
<name>A0A1Z3N5R0_BDEBC</name>
<gene>
    <name evidence="4" type="ORF">B9G79_04190</name>
</gene>
<dbReference type="RefSeq" id="WP_088564439.1">
    <property type="nucleotide sequence ID" value="NZ_CP020946.1"/>
</dbReference>
<accession>A0A1Z3N5R0</accession>
<dbReference type="PANTHER" id="PTHR34654:SF1">
    <property type="entry name" value="RNA-BINDING PROTEIN KHPA"/>
    <property type="match status" value="1"/>
</dbReference>
<dbReference type="AlphaFoldDB" id="A0A1Z3N5R0"/>
<dbReference type="InterPro" id="IPR020627">
    <property type="entry name" value="KhpA"/>
</dbReference>
<dbReference type="Pfam" id="PF13083">
    <property type="entry name" value="KH_KhpA-B"/>
    <property type="match status" value="1"/>
</dbReference>
<keyword evidence="2 3" id="KW-0694">RNA-binding</keyword>